<accession>A0A7S0CEX7</accession>
<dbReference type="EMBL" id="HBEL01034420">
    <property type="protein sequence ID" value="CAD8420057.1"/>
    <property type="molecule type" value="Transcribed_RNA"/>
</dbReference>
<organism evidence="1">
    <name type="scientific">Proboscia inermis</name>
    <dbReference type="NCBI Taxonomy" id="420281"/>
    <lineage>
        <taxon>Eukaryota</taxon>
        <taxon>Sar</taxon>
        <taxon>Stramenopiles</taxon>
        <taxon>Ochrophyta</taxon>
        <taxon>Bacillariophyta</taxon>
        <taxon>Coscinodiscophyceae</taxon>
        <taxon>Rhizosoleniophycidae</taxon>
        <taxon>Rhizosoleniales</taxon>
        <taxon>Rhizosoleniaceae</taxon>
        <taxon>Proboscia</taxon>
    </lineage>
</organism>
<protein>
    <submittedName>
        <fullName evidence="1">Uncharacterized protein</fullName>
    </submittedName>
</protein>
<reference evidence="1" key="1">
    <citation type="submission" date="2021-01" db="EMBL/GenBank/DDBJ databases">
        <authorList>
            <person name="Corre E."/>
            <person name="Pelletier E."/>
            <person name="Niang G."/>
            <person name="Scheremetjew M."/>
            <person name="Finn R."/>
            <person name="Kale V."/>
            <person name="Holt S."/>
            <person name="Cochrane G."/>
            <person name="Meng A."/>
            <person name="Brown T."/>
            <person name="Cohen L."/>
        </authorList>
    </citation>
    <scope>NUCLEOTIDE SEQUENCE</scope>
    <source>
        <strain evidence="1">CCAP1064/1</strain>
    </source>
</reference>
<sequence>MVGLPTAPKVRVATTATLRTVDVSKISPATEALSFIAASKPTRVQSIVNGKRCSITAGMTCTSEIGSIAKARCFTISGNGVNRRSKTVRIGSAAADWSTN</sequence>
<name>A0A7S0CEX7_9STRA</name>
<gene>
    <name evidence="1" type="ORF">PINE0816_LOCUS16192</name>
</gene>
<evidence type="ECO:0000313" key="1">
    <source>
        <dbReference type="EMBL" id="CAD8420057.1"/>
    </source>
</evidence>
<proteinExistence type="predicted"/>
<dbReference type="AlphaFoldDB" id="A0A7S0CEX7"/>